<keyword evidence="2" id="KW-0520">NAD</keyword>
<gene>
    <name evidence="4" type="ORF">AOZ06_18895</name>
</gene>
<dbReference type="KEGG" id="kphy:AOZ06_18895"/>
<dbReference type="GO" id="GO:0004497">
    <property type="term" value="F:monooxygenase activity"/>
    <property type="evidence" value="ECO:0007669"/>
    <property type="project" value="UniProtKB-KW"/>
</dbReference>
<feature type="domain" description="FAD-binding" evidence="3">
    <location>
        <begin position="7"/>
        <end position="337"/>
    </location>
</feature>
<dbReference type="PANTHER" id="PTHR43476:SF4">
    <property type="entry name" value="BLR0106 PROTEIN"/>
    <property type="match status" value="1"/>
</dbReference>
<protein>
    <submittedName>
        <fullName evidence="4">Monooxygenase</fullName>
    </submittedName>
</protein>
<dbReference type="GO" id="GO:0071949">
    <property type="term" value="F:FAD binding"/>
    <property type="evidence" value="ECO:0007669"/>
    <property type="project" value="InterPro"/>
</dbReference>
<organism evidence="4 5">
    <name type="scientific">Kibdelosporangium phytohabitans</name>
    <dbReference type="NCBI Taxonomy" id="860235"/>
    <lineage>
        <taxon>Bacteria</taxon>
        <taxon>Bacillati</taxon>
        <taxon>Actinomycetota</taxon>
        <taxon>Actinomycetes</taxon>
        <taxon>Pseudonocardiales</taxon>
        <taxon>Pseudonocardiaceae</taxon>
        <taxon>Kibdelosporangium</taxon>
    </lineage>
</organism>
<proteinExistence type="predicted"/>
<dbReference type="Pfam" id="PF01494">
    <property type="entry name" value="FAD_binding_3"/>
    <property type="match status" value="1"/>
</dbReference>
<evidence type="ECO:0000256" key="2">
    <source>
        <dbReference type="ARBA" id="ARBA00023027"/>
    </source>
</evidence>
<evidence type="ECO:0000259" key="3">
    <source>
        <dbReference type="Pfam" id="PF01494"/>
    </source>
</evidence>
<keyword evidence="1" id="KW-0560">Oxidoreductase</keyword>
<reference evidence="4 5" key="1">
    <citation type="submission" date="2015-07" db="EMBL/GenBank/DDBJ databases">
        <title>Genome sequencing of Kibdelosporangium phytohabitans.</title>
        <authorList>
            <person name="Qin S."/>
            <person name="Xing K."/>
        </authorList>
    </citation>
    <scope>NUCLEOTIDE SEQUENCE [LARGE SCALE GENOMIC DNA]</scope>
    <source>
        <strain evidence="4 5">KLBMP1111</strain>
    </source>
</reference>
<dbReference type="InterPro" id="IPR050631">
    <property type="entry name" value="PheA/TfdB_FAD_monoxygenase"/>
</dbReference>
<dbReference type="PRINTS" id="PR00420">
    <property type="entry name" value="RNGMNOXGNASE"/>
</dbReference>
<dbReference type="AlphaFoldDB" id="A0A0N9HU54"/>
<keyword evidence="4" id="KW-0503">Monooxygenase</keyword>
<dbReference type="OrthoDB" id="8670884at2"/>
<evidence type="ECO:0000313" key="5">
    <source>
        <dbReference type="Proteomes" id="UP000063699"/>
    </source>
</evidence>
<dbReference type="PANTHER" id="PTHR43476">
    <property type="entry name" value="3-(3-HYDROXY-PHENYL)PROPIONATE/3-HYDROXYCINNAMIC ACID HYDROXYLASE"/>
    <property type="match status" value="1"/>
</dbReference>
<dbReference type="Proteomes" id="UP000063699">
    <property type="component" value="Chromosome"/>
</dbReference>
<dbReference type="SUPFAM" id="SSF51905">
    <property type="entry name" value="FAD/NAD(P)-binding domain"/>
    <property type="match status" value="1"/>
</dbReference>
<dbReference type="EMBL" id="CP012752">
    <property type="protein sequence ID" value="ALG08709.1"/>
    <property type="molecule type" value="Genomic_DNA"/>
</dbReference>
<sequence length="397" mass="43046">MAVQQRPVLVVGAGPAGFGAALALRSRGLPVTVLEAEQADRVRPGSRALFVHQESLRLLDKASPGLAARIVAHGAVWPTKRTFFRGREVFARTYPPAGGDRLPRFTSLRQIETEKHLHAACLDAGVDIEWGARAETVTTDANGVSLRTADGRDWRAQYVVAADGAHSVVRKQIGITWEGTRSEGFHVVVDVLDDSMPLERVFHYRHPALGGRNVMRVPFAGGFQVDLQCGPDDDADRFASPDGVERWLPKVVDAKYAEQVVWISKYHYLHVVARSFVDSNNRVLLVGEAAHLFPPFGARGMNSGFADGAAAADAVESALESGSSKAIKDFDHDRGVAARFNSEAARLALSHMRPTSALMKLRQEAAATLSPVIPWMGSWLEHAPYGPRTGATASGKY</sequence>
<dbReference type="InterPro" id="IPR036188">
    <property type="entry name" value="FAD/NAD-bd_sf"/>
</dbReference>
<dbReference type="Gene3D" id="3.30.70.2450">
    <property type="match status" value="1"/>
</dbReference>
<accession>A0A0N9HU54</accession>
<dbReference type="Gene3D" id="3.50.50.60">
    <property type="entry name" value="FAD/NAD(P)-binding domain"/>
    <property type="match status" value="1"/>
</dbReference>
<name>A0A0N9HU54_9PSEU</name>
<evidence type="ECO:0000313" key="4">
    <source>
        <dbReference type="EMBL" id="ALG08709.1"/>
    </source>
</evidence>
<dbReference type="InterPro" id="IPR002938">
    <property type="entry name" value="FAD-bd"/>
</dbReference>
<dbReference type="STRING" id="860235.AOZ06_18895"/>
<dbReference type="RefSeq" id="WP_054290616.1">
    <property type="nucleotide sequence ID" value="NZ_CP012752.1"/>
</dbReference>
<keyword evidence="5" id="KW-1185">Reference proteome</keyword>
<evidence type="ECO:0000256" key="1">
    <source>
        <dbReference type="ARBA" id="ARBA00023002"/>
    </source>
</evidence>